<proteinExistence type="predicted"/>
<reference evidence="2 3" key="1">
    <citation type="journal article" date="2018" name="Nat. Ecol. Evol.">
        <title>Pezizomycetes genomes reveal the molecular basis of ectomycorrhizal truffle lifestyle.</title>
        <authorList>
            <person name="Murat C."/>
            <person name="Payen T."/>
            <person name="Noel B."/>
            <person name="Kuo A."/>
            <person name="Morin E."/>
            <person name="Chen J."/>
            <person name="Kohler A."/>
            <person name="Krizsan K."/>
            <person name="Balestrini R."/>
            <person name="Da Silva C."/>
            <person name="Montanini B."/>
            <person name="Hainaut M."/>
            <person name="Levati E."/>
            <person name="Barry K.W."/>
            <person name="Belfiori B."/>
            <person name="Cichocki N."/>
            <person name="Clum A."/>
            <person name="Dockter R.B."/>
            <person name="Fauchery L."/>
            <person name="Guy J."/>
            <person name="Iotti M."/>
            <person name="Le Tacon F."/>
            <person name="Lindquist E.A."/>
            <person name="Lipzen A."/>
            <person name="Malagnac F."/>
            <person name="Mello A."/>
            <person name="Molinier V."/>
            <person name="Miyauchi S."/>
            <person name="Poulain J."/>
            <person name="Riccioni C."/>
            <person name="Rubini A."/>
            <person name="Sitrit Y."/>
            <person name="Splivallo R."/>
            <person name="Traeger S."/>
            <person name="Wang M."/>
            <person name="Zifcakova L."/>
            <person name="Wipf D."/>
            <person name="Zambonelli A."/>
            <person name="Paolocci F."/>
            <person name="Nowrousian M."/>
            <person name="Ottonello S."/>
            <person name="Baldrian P."/>
            <person name="Spatafora J.W."/>
            <person name="Henrissat B."/>
            <person name="Nagy L.G."/>
            <person name="Aury J.M."/>
            <person name="Wincker P."/>
            <person name="Grigoriev I.V."/>
            <person name="Bonfante P."/>
            <person name="Martin F.M."/>
        </authorList>
    </citation>
    <scope>NUCLEOTIDE SEQUENCE [LARGE SCALE GENOMIC DNA]</scope>
    <source>
        <strain evidence="2 3">RN42</strain>
    </source>
</reference>
<feature type="compositionally biased region" description="Low complexity" evidence="1">
    <location>
        <begin position="127"/>
        <end position="137"/>
    </location>
</feature>
<dbReference type="AlphaFoldDB" id="A0A3N4IDY5"/>
<organism evidence="2 3">
    <name type="scientific">Ascobolus immersus RN42</name>
    <dbReference type="NCBI Taxonomy" id="1160509"/>
    <lineage>
        <taxon>Eukaryota</taxon>
        <taxon>Fungi</taxon>
        <taxon>Dikarya</taxon>
        <taxon>Ascomycota</taxon>
        <taxon>Pezizomycotina</taxon>
        <taxon>Pezizomycetes</taxon>
        <taxon>Pezizales</taxon>
        <taxon>Ascobolaceae</taxon>
        <taxon>Ascobolus</taxon>
    </lineage>
</organism>
<evidence type="ECO:0000313" key="3">
    <source>
        <dbReference type="Proteomes" id="UP000275078"/>
    </source>
</evidence>
<name>A0A3N4IDY5_ASCIM</name>
<evidence type="ECO:0000256" key="1">
    <source>
        <dbReference type="SAM" id="MobiDB-lite"/>
    </source>
</evidence>
<dbReference type="EMBL" id="ML119671">
    <property type="protein sequence ID" value="RPA82421.1"/>
    <property type="molecule type" value="Genomic_DNA"/>
</dbReference>
<feature type="region of interest" description="Disordered" evidence="1">
    <location>
        <begin position="98"/>
        <end position="137"/>
    </location>
</feature>
<keyword evidence="3" id="KW-1185">Reference proteome</keyword>
<accession>A0A3N4IDY5</accession>
<evidence type="ECO:0000313" key="2">
    <source>
        <dbReference type="EMBL" id="RPA82421.1"/>
    </source>
</evidence>
<gene>
    <name evidence="2" type="ORF">BJ508DRAFT_344266</name>
</gene>
<dbReference type="Proteomes" id="UP000275078">
    <property type="component" value="Unassembled WGS sequence"/>
</dbReference>
<protein>
    <submittedName>
        <fullName evidence="2">Uncharacterized protein</fullName>
    </submittedName>
</protein>
<sequence>MFAHQVGLSQQLHQSEVRFWLEDSIWYYELYGAITGAEFIPNSNVRSRRSTILGPRSSAQKDGTAEFFAPMHMAETCLESLTVFKCLAPNFAREEATQAVPEGVSRAPAGSSSLESLAPDEGLPNFPSASATSTPASILRQSLTEALRDFM</sequence>